<dbReference type="WBParaSite" id="nRc.2.0.1.t03501-RA">
    <property type="protein sequence ID" value="nRc.2.0.1.t03501-RA"/>
    <property type="gene ID" value="nRc.2.0.1.g03501"/>
</dbReference>
<sequence length="71" mass="8133">MRADYTARNVVYRLGQKKATGAFERELLTNSIQFVDKNDTRRFFFGQSERVADQFGAVADEHLNELGTGQF</sequence>
<keyword evidence="1" id="KW-1185">Reference proteome</keyword>
<evidence type="ECO:0000313" key="2">
    <source>
        <dbReference type="WBParaSite" id="nRc.2.0.1.t03501-RA"/>
    </source>
</evidence>
<reference evidence="2" key="1">
    <citation type="submission" date="2022-11" db="UniProtKB">
        <authorList>
            <consortium name="WormBaseParasite"/>
        </authorList>
    </citation>
    <scope>IDENTIFICATION</scope>
</reference>
<dbReference type="AlphaFoldDB" id="A0A915HPS0"/>
<accession>A0A915HPS0</accession>
<proteinExistence type="predicted"/>
<protein>
    <submittedName>
        <fullName evidence="2">Uncharacterized protein</fullName>
    </submittedName>
</protein>
<name>A0A915HPS0_ROMCU</name>
<organism evidence="1 2">
    <name type="scientific">Romanomermis culicivorax</name>
    <name type="common">Nematode worm</name>
    <dbReference type="NCBI Taxonomy" id="13658"/>
    <lineage>
        <taxon>Eukaryota</taxon>
        <taxon>Metazoa</taxon>
        <taxon>Ecdysozoa</taxon>
        <taxon>Nematoda</taxon>
        <taxon>Enoplea</taxon>
        <taxon>Dorylaimia</taxon>
        <taxon>Mermithida</taxon>
        <taxon>Mermithoidea</taxon>
        <taxon>Mermithidae</taxon>
        <taxon>Romanomermis</taxon>
    </lineage>
</organism>
<evidence type="ECO:0000313" key="1">
    <source>
        <dbReference type="Proteomes" id="UP000887565"/>
    </source>
</evidence>
<dbReference type="Proteomes" id="UP000887565">
    <property type="component" value="Unplaced"/>
</dbReference>